<dbReference type="EMBL" id="CAEZST010000006">
    <property type="protein sequence ID" value="CAB4544707.1"/>
    <property type="molecule type" value="Genomic_DNA"/>
</dbReference>
<protein>
    <submittedName>
        <fullName evidence="1">Unannotated protein</fullName>
    </submittedName>
</protein>
<dbReference type="InterPro" id="IPR036249">
    <property type="entry name" value="Thioredoxin-like_sf"/>
</dbReference>
<dbReference type="Gene3D" id="3.40.30.10">
    <property type="entry name" value="Glutaredoxin"/>
    <property type="match status" value="1"/>
</dbReference>
<accession>A0A6J6C169</accession>
<name>A0A6J6C169_9ZZZZ</name>
<dbReference type="SUPFAM" id="SSF52833">
    <property type="entry name" value="Thioredoxin-like"/>
    <property type="match status" value="1"/>
</dbReference>
<dbReference type="EMBL" id="CAEZTO010000003">
    <property type="protein sequence ID" value="CAB4567320.1"/>
    <property type="molecule type" value="Genomic_DNA"/>
</dbReference>
<evidence type="ECO:0000313" key="1">
    <source>
        <dbReference type="EMBL" id="CAB4544707.1"/>
    </source>
</evidence>
<gene>
    <name evidence="1" type="ORF">UFOPK1503_00527</name>
    <name evidence="2" type="ORF">UFOPK1693_00442</name>
</gene>
<evidence type="ECO:0000313" key="2">
    <source>
        <dbReference type="EMBL" id="CAB4567320.1"/>
    </source>
</evidence>
<dbReference type="AlphaFoldDB" id="A0A6J6C169"/>
<organism evidence="1">
    <name type="scientific">freshwater metagenome</name>
    <dbReference type="NCBI Taxonomy" id="449393"/>
    <lineage>
        <taxon>unclassified sequences</taxon>
        <taxon>metagenomes</taxon>
        <taxon>ecological metagenomes</taxon>
    </lineage>
</organism>
<dbReference type="Pfam" id="PF05768">
    <property type="entry name" value="Glrx-like"/>
    <property type="match status" value="1"/>
</dbReference>
<proteinExistence type="predicted"/>
<sequence length="89" mass="10094">MDYDAELTLITRQGCHLCEEASNDLARLVARFSALYPDKPYAVEVLDVDSDSALQRKYSEEVPVLLLNGKQVSFFKIDVDRVLALMEKL</sequence>
<reference evidence="1" key="1">
    <citation type="submission" date="2020-05" db="EMBL/GenBank/DDBJ databases">
        <authorList>
            <person name="Chiriac C."/>
            <person name="Salcher M."/>
            <person name="Ghai R."/>
            <person name="Kavagutti S V."/>
        </authorList>
    </citation>
    <scope>NUCLEOTIDE SEQUENCE</scope>
</reference>
<dbReference type="InterPro" id="IPR008554">
    <property type="entry name" value="Glutaredoxin-like"/>
</dbReference>